<feature type="chain" id="PRO_5042161660" evidence="2">
    <location>
        <begin position="24"/>
        <end position="276"/>
    </location>
</feature>
<feature type="compositionally biased region" description="Low complexity" evidence="1">
    <location>
        <begin position="74"/>
        <end position="95"/>
    </location>
</feature>
<dbReference type="InterPro" id="IPR027994">
    <property type="entry name" value="WxL_dom"/>
</dbReference>
<dbReference type="RefSeq" id="WP_275469399.1">
    <property type="nucleotide sequence ID" value="NZ_CP110232.1"/>
</dbReference>
<reference evidence="4" key="1">
    <citation type="submission" date="2022-10" db="EMBL/GenBank/DDBJ databases">
        <title>Vagococcus sp. isolated from poultry meat.</title>
        <authorList>
            <person name="Johansson P."/>
            <person name="Bjorkroth J."/>
        </authorList>
    </citation>
    <scope>NUCLEOTIDE SEQUENCE</scope>
    <source>
        <strain evidence="4">STAA11</strain>
    </source>
</reference>
<evidence type="ECO:0000259" key="3">
    <source>
        <dbReference type="Pfam" id="PF13731"/>
    </source>
</evidence>
<dbReference type="AlphaFoldDB" id="A0AAF0CV96"/>
<protein>
    <submittedName>
        <fullName evidence="4">WxL domain-containing protein</fullName>
    </submittedName>
</protein>
<feature type="region of interest" description="Disordered" evidence="1">
    <location>
        <begin position="22"/>
        <end position="98"/>
    </location>
</feature>
<feature type="compositionally biased region" description="Basic and acidic residues" evidence="1">
    <location>
        <begin position="61"/>
        <end position="73"/>
    </location>
</feature>
<evidence type="ECO:0000313" key="5">
    <source>
        <dbReference type="Proteomes" id="UP001179647"/>
    </source>
</evidence>
<dbReference type="Proteomes" id="UP001179647">
    <property type="component" value="Chromosome"/>
</dbReference>
<sequence length="276" mass="28993">MKKTILATVLLSSLVLGASVSSAAQSEEPGALDTKGTITFKEADNGGKPPVIVDPENPGEGEEKPGEGGEEVKPPVIIDPENPGEPGEGGQTNPNKGPLKLEFAPNFNFGKVQIAASEKEYSARKLNNPNNNNKEMNLYAQLVDSRDASSKGWILNLKASEFVETGDFEEGAERKQLADGASLVFAQPTINSGFENKTETFAEGDQKVGIGADGVDIANSEVKGRSTVVFSKGVKLVVPTAVAQSAYKDTTYQSDLTWTLSSGSASKVAMGTPATK</sequence>
<proteinExistence type="predicted"/>
<keyword evidence="2" id="KW-0732">Signal</keyword>
<feature type="signal peptide" evidence="2">
    <location>
        <begin position="1"/>
        <end position="23"/>
    </location>
</feature>
<evidence type="ECO:0000313" key="4">
    <source>
        <dbReference type="EMBL" id="WEG73599.1"/>
    </source>
</evidence>
<keyword evidence="5" id="KW-1185">Reference proteome</keyword>
<evidence type="ECO:0000256" key="2">
    <source>
        <dbReference type="SAM" id="SignalP"/>
    </source>
</evidence>
<dbReference type="Pfam" id="PF13731">
    <property type="entry name" value="WxL"/>
    <property type="match status" value="1"/>
</dbReference>
<evidence type="ECO:0000256" key="1">
    <source>
        <dbReference type="SAM" id="MobiDB-lite"/>
    </source>
</evidence>
<accession>A0AAF0CV96</accession>
<dbReference type="EMBL" id="CP110232">
    <property type="protein sequence ID" value="WEG73599.1"/>
    <property type="molecule type" value="Genomic_DNA"/>
</dbReference>
<organism evidence="4 5">
    <name type="scientific">Vagococcus intermedius</name>
    <dbReference type="NCBI Taxonomy" id="2991418"/>
    <lineage>
        <taxon>Bacteria</taxon>
        <taxon>Bacillati</taxon>
        <taxon>Bacillota</taxon>
        <taxon>Bacilli</taxon>
        <taxon>Lactobacillales</taxon>
        <taxon>Enterococcaceae</taxon>
        <taxon>Vagococcus</taxon>
    </lineage>
</organism>
<name>A0AAF0CV96_9ENTE</name>
<feature type="domain" description="WxL" evidence="3">
    <location>
        <begin position="31"/>
        <end position="262"/>
    </location>
</feature>
<gene>
    <name evidence="4" type="ORF">OL234_01455</name>
</gene>
<dbReference type="KEGG" id="vie:OL234_01455"/>